<dbReference type="EMBL" id="LBVC01000075">
    <property type="protein sequence ID" value="KKQ76364.1"/>
    <property type="molecule type" value="Genomic_DNA"/>
</dbReference>
<evidence type="ECO:0000256" key="1">
    <source>
        <dbReference type="ARBA" id="ARBA00001782"/>
    </source>
</evidence>
<protein>
    <recommendedName>
        <fullName evidence="7 10">Ribulose-phosphate 3-epimerase</fullName>
        <ecNumber evidence="7 10">5.1.3.1</ecNumber>
    </recommendedName>
</protein>
<evidence type="ECO:0000256" key="5">
    <source>
        <dbReference type="ARBA" id="ARBA00001954"/>
    </source>
</evidence>
<evidence type="ECO:0000256" key="8">
    <source>
        <dbReference type="ARBA" id="ARBA00022723"/>
    </source>
</evidence>
<evidence type="ECO:0000313" key="11">
    <source>
        <dbReference type="EMBL" id="KKQ76364.1"/>
    </source>
</evidence>
<comment type="cofactor">
    <cofactor evidence="3">
        <name>Co(2+)</name>
        <dbReference type="ChEBI" id="CHEBI:48828"/>
    </cofactor>
</comment>
<name>A0A0G0MRP7_9BACT</name>
<dbReference type="Proteomes" id="UP000034324">
    <property type="component" value="Unassembled WGS sequence"/>
</dbReference>
<dbReference type="PANTHER" id="PTHR11749">
    <property type="entry name" value="RIBULOSE-5-PHOSPHATE-3-EPIMERASE"/>
    <property type="match status" value="1"/>
</dbReference>
<gene>
    <name evidence="11" type="ORF">US99_C0075G0010</name>
</gene>
<keyword evidence="9" id="KW-0413">Isomerase</keyword>
<dbReference type="NCBIfam" id="NF004076">
    <property type="entry name" value="PRK05581.1-4"/>
    <property type="match status" value="1"/>
</dbReference>
<accession>A0A0G0MRP7</accession>
<dbReference type="CDD" id="cd00429">
    <property type="entry name" value="RPE"/>
    <property type="match status" value="1"/>
</dbReference>
<dbReference type="AlphaFoldDB" id="A0A0G0MRP7"/>
<dbReference type="NCBIfam" id="TIGR01163">
    <property type="entry name" value="rpe"/>
    <property type="match status" value="1"/>
</dbReference>
<organism evidence="11 12">
    <name type="scientific">Candidatus Daviesbacteria bacterium GW2011_GWF2_38_6</name>
    <dbReference type="NCBI Taxonomy" id="1618432"/>
    <lineage>
        <taxon>Bacteria</taxon>
        <taxon>Candidatus Daviesiibacteriota</taxon>
    </lineage>
</organism>
<dbReference type="InterPro" id="IPR013785">
    <property type="entry name" value="Aldolase_TIM"/>
</dbReference>
<evidence type="ECO:0000256" key="9">
    <source>
        <dbReference type="ARBA" id="ARBA00023235"/>
    </source>
</evidence>
<evidence type="ECO:0000313" key="12">
    <source>
        <dbReference type="Proteomes" id="UP000034324"/>
    </source>
</evidence>
<dbReference type="GO" id="GO:0004750">
    <property type="term" value="F:D-ribulose-phosphate 3-epimerase activity"/>
    <property type="evidence" value="ECO:0007669"/>
    <property type="project" value="UniProtKB-UniRule"/>
</dbReference>
<comment type="similarity">
    <text evidence="6">Belongs to the ribulose-phosphate 3-epimerase family.</text>
</comment>
<comment type="cofactor">
    <cofactor evidence="5">
        <name>Fe(2+)</name>
        <dbReference type="ChEBI" id="CHEBI:29033"/>
    </cofactor>
</comment>
<dbReference type="EC" id="5.1.3.1" evidence="7 10"/>
<dbReference type="GO" id="GO:0005737">
    <property type="term" value="C:cytoplasm"/>
    <property type="evidence" value="ECO:0007669"/>
    <property type="project" value="UniProtKB-ARBA"/>
</dbReference>
<reference evidence="11 12" key="1">
    <citation type="journal article" date="2015" name="Nature">
        <title>rRNA introns, odd ribosomes, and small enigmatic genomes across a large radiation of phyla.</title>
        <authorList>
            <person name="Brown C.T."/>
            <person name="Hug L.A."/>
            <person name="Thomas B.C."/>
            <person name="Sharon I."/>
            <person name="Castelle C.J."/>
            <person name="Singh A."/>
            <person name="Wilkins M.J."/>
            <person name="Williams K.H."/>
            <person name="Banfield J.F."/>
        </authorList>
    </citation>
    <scope>NUCLEOTIDE SEQUENCE [LARGE SCALE GENOMIC DNA]</scope>
</reference>
<dbReference type="PATRIC" id="fig|1618432.3.peg.882"/>
<evidence type="ECO:0000256" key="6">
    <source>
        <dbReference type="ARBA" id="ARBA00009541"/>
    </source>
</evidence>
<dbReference type="InterPro" id="IPR011060">
    <property type="entry name" value="RibuloseP-bd_barrel"/>
</dbReference>
<evidence type="ECO:0000256" key="10">
    <source>
        <dbReference type="NCBIfam" id="TIGR01163"/>
    </source>
</evidence>
<comment type="cofactor">
    <cofactor evidence="4">
        <name>Zn(2+)</name>
        <dbReference type="ChEBI" id="CHEBI:29105"/>
    </cofactor>
</comment>
<dbReference type="InterPro" id="IPR026019">
    <property type="entry name" value="Ribul_P_3_epim"/>
</dbReference>
<keyword evidence="8" id="KW-0479">Metal-binding</keyword>
<dbReference type="Gene3D" id="3.20.20.70">
    <property type="entry name" value="Aldolase class I"/>
    <property type="match status" value="1"/>
</dbReference>
<dbReference type="Pfam" id="PF00834">
    <property type="entry name" value="Ribul_P_3_epim"/>
    <property type="match status" value="1"/>
</dbReference>
<dbReference type="FunFam" id="3.20.20.70:FF:000004">
    <property type="entry name" value="Ribulose-phosphate 3-epimerase"/>
    <property type="match status" value="1"/>
</dbReference>
<dbReference type="SUPFAM" id="SSF51366">
    <property type="entry name" value="Ribulose-phoshate binding barrel"/>
    <property type="match status" value="1"/>
</dbReference>
<evidence type="ECO:0000256" key="4">
    <source>
        <dbReference type="ARBA" id="ARBA00001947"/>
    </source>
</evidence>
<proteinExistence type="inferred from homology"/>
<dbReference type="GO" id="GO:0005975">
    <property type="term" value="P:carbohydrate metabolic process"/>
    <property type="evidence" value="ECO:0007669"/>
    <property type="project" value="InterPro"/>
</dbReference>
<dbReference type="GO" id="GO:0046872">
    <property type="term" value="F:metal ion binding"/>
    <property type="evidence" value="ECO:0007669"/>
    <property type="project" value="UniProtKB-KW"/>
</dbReference>
<comment type="catalytic activity">
    <reaction evidence="1">
        <text>D-ribulose 5-phosphate = D-xylulose 5-phosphate</text>
        <dbReference type="Rhea" id="RHEA:13677"/>
        <dbReference type="ChEBI" id="CHEBI:57737"/>
        <dbReference type="ChEBI" id="CHEBI:58121"/>
        <dbReference type="EC" id="5.1.3.1"/>
    </reaction>
</comment>
<dbReference type="GO" id="GO:0006098">
    <property type="term" value="P:pentose-phosphate shunt"/>
    <property type="evidence" value="ECO:0007669"/>
    <property type="project" value="UniProtKB-UniRule"/>
</dbReference>
<dbReference type="InterPro" id="IPR000056">
    <property type="entry name" value="Ribul_P_3_epim-like"/>
</dbReference>
<comment type="caution">
    <text evidence="11">The sequence shown here is derived from an EMBL/GenBank/DDBJ whole genome shotgun (WGS) entry which is preliminary data.</text>
</comment>
<comment type="cofactor">
    <cofactor evidence="2">
        <name>Mn(2+)</name>
        <dbReference type="ChEBI" id="CHEBI:29035"/>
    </cofactor>
</comment>
<sequence>MKYQLTASIICADLLNLKEEMGLLKKGKIDRIHFDVMDGIFVPRYGLPPEILRQIHEVTDIPITVHLMVQDPEPYIEVFAKAGADAFVFHIEPIFHANRVLKKVKDAGMKAGVALNPATSLGVLDYVLEDVDVIMLMAINPGILGHKLIPQMLKKIADLKNKLKNNPDIKIEIDGGVTSESAPKMIANGADILVCGNSTIFKSDERIDKKIKQLRQVIDNGL</sequence>
<evidence type="ECO:0000256" key="2">
    <source>
        <dbReference type="ARBA" id="ARBA00001936"/>
    </source>
</evidence>
<evidence type="ECO:0000256" key="3">
    <source>
        <dbReference type="ARBA" id="ARBA00001941"/>
    </source>
</evidence>
<evidence type="ECO:0000256" key="7">
    <source>
        <dbReference type="ARBA" id="ARBA00013188"/>
    </source>
</evidence>